<evidence type="ECO:0000313" key="1">
    <source>
        <dbReference type="EMBL" id="WWV67241.1"/>
    </source>
</evidence>
<name>A0ABZ2ISY9_9BACT</name>
<sequence length="46" mass="5129">MKKKEKEECDLTSIMNTPCETIGMANLKTSFSFVSAPGIHYLCAIF</sequence>
<dbReference type="Proteomes" id="UP001320603">
    <property type="component" value="Chromosome"/>
</dbReference>
<proteinExistence type="predicted"/>
<organism evidence="1 2">
    <name type="scientific">Parabacteroides absconsus</name>
    <dbReference type="NCBI Taxonomy" id="2951805"/>
    <lineage>
        <taxon>Bacteria</taxon>
        <taxon>Pseudomonadati</taxon>
        <taxon>Bacteroidota</taxon>
        <taxon>Bacteroidia</taxon>
        <taxon>Bacteroidales</taxon>
        <taxon>Tannerellaceae</taxon>
        <taxon>Parabacteroides</taxon>
    </lineage>
</organism>
<reference evidence="1 2" key="1">
    <citation type="submission" date="2024-02" db="EMBL/GenBank/DDBJ databases">
        <title>Whole genome sequencing of Parabacteroides sp. AD58.</title>
        <authorList>
            <person name="Chaplin A.V."/>
            <person name="Pikina A.P."/>
            <person name="Sokolova S.R."/>
            <person name="Korostin D.O."/>
            <person name="Efimov B.A."/>
        </authorList>
    </citation>
    <scope>NUCLEOTIDE SEQUENCE [LARGE SCALE GENOMIC DNA]</scope>
    <source>
        <strain evidence="1 2">AD58</strain>
    </source>
</reference>
<dbReference type="EMBL" id="CP146284">
    <property type="protein sequence ID" value="WWV67241.1"/>
    <property type="molecule type" value="Genomic_DNA"/>
</dbReference>
<evidence type="ECO:0000313" key="2">
    <source>
        <dbReference type="Proteomes" id="UP001320603"/>
    </source>
</evidence>
<dbReference type="RefSeq" id="WP_251968500.1">
    <property type="nucleotide sequence ID" value="NZ_CP146284.1"/>
</dbReference>
<protein>
    <submittedName>
        <fullName evidence="1">Uncharacterized protein</fullName>
    </submittedName>
</protein>
<accession>A0ABZ2ISY9</accession>
<keyword evidence="2" id="KW-1185">Reference proteome</keyword>
<gene>
    <name evidence="1" type="ORF">NEE14_004445</name>
</gene>